<evidence type="ECO:0000313" key="1">
    <source>
        <dbReference type="EMBL" id="CAH2407489.1"/>
    </source>
</evidence>
<gene>
    <name evidence="1" type="ORF">MES5069_60117</name>
</gene>
<sequence length="71" mass="8255">MWRDISPDDQVDIRVDGHRIRAYSFGKGANIAIPKAEVSMMRKSSHLPFYENPDDYYRVLIDFLSRHGAKT</sequence>
<dbReference type="InterPro" id="IPR029058">
    <property type="entry name" value="AB_hydrolase_fold"/>
</dbReference>
<comment type="caution">
    <text evidence="1">The sequence shown here is derived from an EMBL/GenBank/DDBJ whole genome shotgun (WGS) entry which is preliminary data.</text>
</comment>
<protein>
    <recommendedName>
        <fullName evidence="3">Alpha/beta hydrolase</fullName>
    </recommendedName>
</protein>
<reference evidence="1 2" key="1">
    <citation type="submission" date="2022-03" db="EMBL/GenBank/DDBJ databases">
        <authorList>
            <person name="Brunel B."/>
        </authorList>
    </citation>
    <scope>NUCLEOTIDE SEQUENCE [LARGE SCALE GENOMIC DNA]</scope>
    <source>
        <strain evidence="1">STM5069sample</strain>
    </source>
</reference>
<dbReference type="EMBL" id="CAKXZT010000157">
    <property type="protein sequence ID" value="CAH2407489.1"/>
    <property type="molecule type" value="Genomic_DNA"/>
</dbReference>
<accession>A0ABM9EFC1</accession>
<keyword evidence="2" id="KW-1185">Reference proteome</keyword>
<dbReference type="Gene3D" id="3.40.50.1820">
    <property type="entry name" value="alpha/beta hydrolase"/>
    <property type="match status" value="1"/>
</dbReference>
<evidence type="ECO:0008006" key="3">
    <source>
        <dbReference type="Google" id="ProtNLM"/>
    </source>
</evidence>
<organism evidence="1 2">
    <name type="scientific">Mesorhizobium escarrei</name>
    <dbReference type="NCBI Taxonomy" id="666018"/>
    <lineage>
        <taxon>Bacteria</taxon>
        <taxon>Pseudomonadati</taxon>
        <taxon>Pseudomonadota</taxon>
        <taxon>Alphaproteobacteria</taxon>
        <taxon>Hyphomicrobiales</taxon>
        <taxon>Phyllobacteriaceae</taxon>
        <taxon>Mesorhizobium</taxon>
    </lineage>
</organism>
<dbReference type="RefSeq" id="WP_254021254.1">
    <property type="nucleotide sequence ID" value="NZ_CAKXZT010000157.1"/>
</dbReference>
<dbReference type="SUPFAM" id="SSF53474">
    <property type="entry name" value="alpha/beta-Hydrolases"/>
    <property type="match status" value="1"/>
</dbReference>
<dbReference type="Proteomes" id="UP001153050">
    <property type="component" value="Unassembled WGS sequence"/>
</dbReference>
<proteinExistence type="predicted"/>
<evidence type="ECO:0000313" key="2">
    <source>
        <dbReference type="Proteomes" id="UP001153050"/>
    </source>
</evidence>
<name>A0ABM9EFC1_9HYPH</name>